<name>A0ABY8RH10_9HYPH</name>
<dbReference type="EMBL" id="CP080387">
    <property type="protein sequence ID" value="WHO06968.1"/>
    <property type="molecule type" value="Genomic_DNA"/>
</dbReference>
<keyword evidence="2" id="KW-1185">Reference proteome</keyword>
<dbReference type="Proteomes" id="UP001225611">
    <property type="component" value="Chromosome 1"/>
</dbReference>
<accession>A0ABY8RH10</accession>
<sequence length="1423" mass="161166">MSDYIPLSRHFRPVSADEAEYRSQREMAHAFGKSVEQGWEIVLNARRAVVLAEGGNGKTEEFRQQVLKLKADGQFAVFVPVEDLDNSSLEDALDVSDGTLFTAWMASDQAGYFFLDSVDEARLTQKSFSRCVRNLQKAIHGHAERATIIISCRWSDWDRKEDLKLLNDKLTLVTRTPGEETTREQVLVSLLEVRGGDKDKDTAAAATATVHEFQTFILEELDVEQRTAFIQAKGVRNAAAFSHELDRNGLLPLAGRPKDLLDFVDYWHSHGERLGTRVEMLRFVTDMRLREDRQHHPGIENISLDELRLGAARIAAAMVLGRTFYVRAGQDDGSDNSEWLDPLALLPDWSQPKVSALLRRGLFTPASLGRSKFHHREAMEFLAAVWLKHLLDNGCPPTVIRDQIVVSLYGQETIIPSRRATAAWLAVLDDGFQKDIIAREPLVLIQHGDPGSLSISARKELLRTYAALHAQHRISNDQLDGTRLWMFTDSGLEGTILEIWPHHYEYDLRGDLIRLIMSGKLKGCLPAVRQLLDSPCANHHQGPWALECMIELEDDDAVHAFSEQYMATYREMTTSYQTWFAKLLYPRFLTLDQLFEVIENSRPPTKGRVDGFGYEIRHLWKQCPEQDKPEFALRIATLALKPPYATDYHRISAQYRFLARHIEPVCRGLLQRDPVDNPTDELIRCLIVYQRTDRQSNSFDRDEEPLHQIVANRPRTKRALLWAEAHEARANAETDRNIVAVWQLHSIFRLLADFDANDAMWLFTDLKDESNHLDDRKIALSALWKLAQQRRLPDAERIEDAISADGALQAYWAELQAPPPEDADIKRLERRNADWELKEEKKKLKARASWLEFQRDIVADPARLRDPKMGFTQMHHVSELVKRKTHYADERFIDDIALVDSLFSSEVRKIYEDILREHWRALEVRESEVNTWNQIYGRAGVYLEFRENLPAFDALPEDMARKAIALGVWDYHRDWLQRLIDRRPEIGLPLVTAKLAKDLSRQDGHNSFLYYYARQTTDVPAPVIACLLKVLEAGLLDNLAHLGQVITILLKSNLASHDTGLAAKAFRTALDTAITCKDIPRQAHCIGGLLALDLPEGVEALFSSISKAKGAHSVSLLLAIFSTLFDNNHSGIAVSVLARLEVRQLADLYKIGDRILPKPEYSGGSVTELHHARDGLGAVLSALEGKLGLDAYMAMYDLAKTDDPGDGWYLKKAKAMLERDSEPQAWDVSEVLAFETGFLAPIKNGKQLHAAVTNALERVRDDLTYADASIAEILKIVAEKEVRDENALRNAFMSKIIDSNPTIFHTARENHVGQEKRPDIFIAGATCPFQVAVEVKQADYWSGRELVQALETQLVGQYLYPQRRRNGILLLINTGAKKSWQIPSNPKRLGFAALVQELQTIATSLSNVDGRENVSVFGLDITT</sequence>
<evidence type="ECO:0008006" key="3">
    <source>
        <dbReference type="Google" id="ProtNLM"/>
    </source>
</evidence>
<reference evidence="1 2" key="1">
    <citation type="journal article" date="2023" name="Syst. Appl. Microbiol.">
        <title>Agrobacterium cucumeris sp. nov. isolated from crazy roots on cucumber (Cucumis sativus).</title>
        <authorList>
            <person name="Warabieda M."/>
            <person name="Kuzmanovic N."/>
            <person name="Trzcinski P."/>
            <person name="Pulawska J."/>
        </authorList>
    </citation>
    <scope>NUCLEOTIDE SEQUENCE [LARGE SCALE GENOMIC DNA]</scope>
    <source>
        <strain evidence="1 2">O132</strain>
    </source>
</reference>
<evidence type="ECO:0000313" key="2">
    <source>
        <dbReference type="Proteomes" id="UP001225611"/>
    </source>
</evidence>
<gene>
    <name evidence="1" type="ORF">KZ699_07525</name>
</gene>
<protein>
    <recommendedName>
        <fullName evidence="3">ATP-binding protein</fullName>
    </recommendedName>
</protein>
<dbReference type="RefSeq" id="WP_269699776.1">
    <property type="nucleotide sequence ID" value="NZ_CP080387.1"/>
</dbReference>
<evidence type="ECO:0000313" key="1">
    <source>
        <dbReference type="EMBL" id="WHO06968.1"/>
    </source>
</evidence>
<proteinExistence type="predicted"/>
<organism evidence="1 2">
    <name type="scientific">Agrobacterium cucumeris</name>
    <dbReference type="NCBI Taxonomy" id="2862866"/>
    <lineage>
        <taxon>Bacteria</taxon>
        <taxon>Pseudomonadati</taxon>
        <taxon>Pseudomonadota</taxon>
        <taxon>Alphaproteobacteria</taxon>
        <taxon>Hyphomicrobiales</taxon>
        <taxon>Rhizobiaceae</taxon>
        <taxon>Rhizobium/Agrobacterium group</taxon>
        <taxon>Agrobacterium</taxon>
    </lineage>
</organism>